<accession>A0AAV5F0X0</accession>
<dbReference type="InterPro" id="IPR008905">
    <property type="entry name" value="EIF3C_N_dom"/>
</dbReference>
<gene>
    <name evidence="6" type="primary">gb16389</name>
    <name evidence="6" type="ORF">PR202_gb16389</name>
</gene>
<dbReference type="EMBL" id="BQKI01000080">
    <property type="protein sequence ID" value="GJN28282.1"/>
    <property type="molecule type" value="Genomic_DNA"/>
</dbReference>
<protein>
    <recommendedName>
        <fullName evidence="5">Eukaryotic translation initiation factor 3 subunit C N-terminal domain-containing protein</fullName>
    </recommendedName>
</protein>
<feature type="domain" description="Eukaryotic translation initiation factor 3 subunit C N-terminal" evidence="5">
    <location>
        <begin position="3"/>
        <end position="124"/>
    </location>
</feature>
<sequence length="198" mass="22677">MDKQLLKDPSEITWDIVYKKFKEIVASSGKKGTGRIERVEQLTFLTRVAKTPAQKLEILFHVISTQFGVNPSLLGHMPVNMWKKCAADMLLVLDIQKEYPNILVDITVEHDEEEIRKGADYNGTIHNVQDYLERVGNLKAAGKVALCCVELVYYRPQEVYDAMRKLAEQTEDSGEDDDDEAGDEHQAEDDNRDRHHFL</sequence>
<keyword evidence="3" id="KW-0648">Protein biosynthesis</keyword>
<organism evidence="6 7">
    <name type="scientific">Eleusine coracana subsp. coracana</name>
    <dbReference type="NCBI Taxonomy" id="191504"/>
    <lineage>
        <taxon>Eukaryota</taxon>
        <taxon>Viridiplantae</taxon>
        <taxon>Streptophyta</taxon>
        <taxon>Embryophyta</taxon>
        <taxon>Tracheophyta</taxon>
        <taxon>Spermatophyta</taxon>
        <taxon>Magnoliopsida</taxon>
        <taxon>Liliopsida</taxon>
        <taxon>Poales</taxon>
        <taxon>Poaceae</taxon>
        <taxon>PACMAD clade</taxon>
        <taxon>Chloridoideae</taxon>
        <taxon>Cynodonteae</taxon>
        <taxon>Eleusininae</taxon>
        <taxon>Eleusine</taxon>
    </lineage>
</organism>
<reference evidence="6" key="1">
    <citation type="journal article" date="2018" name="DNA Res.">
        <title>Multiple hybrid de novo genome assembly of finger millet, an orphan allotetraploid crop.</title>
        <authorList>
            <person name="Hatakeyama M."/>
            <person name="Aluri S."/>
            <person name="Balachadran M.T."/>
            <person name="Sivarajan S.R."/>
            <person name="Patrignani A."/>
            <person name="Gruter S."/>
            <person name="Poveda L."/>
            <person name="Shimizu-Inatsugi R."/>
            <person name="Baeten J."/>
            <person name="Francoijs K.J."/>
            <person name="Nataraja K.N."/>
            <person name="Reddy Y.A.N."/>
            <person name="Phadnis S."/>
            <person name="Ravikumar R.L."/>
            <person name="Schlapbach R."/>
            <person name="Sreeman S.M."/>
            <person name="Shimizu K.K."/>
        </authorList>
    </citation>
    <scope>NUCLEOTIDE SEQUENCE</scope>
</reference>
<keyword evidence="1" id="KW-0963">Cytoplasm</keyword>
<feature type="region of interest" description="Disordered" evidence="4">
    <location>
        <begin position="165"/>
        <end position="198"/>
    </location>
</feature>
<name>A0AAV5F0X0_ELECO</name>
<dbReference type="GO" id="GO:0003743">
    <property type="term" value="F:translation initiation factor activity"/>
    <property type="evidence" value="ECO:0007669"/>
    <property type="project" value="UniProtKB-KW"/>
</dbReference>
<keyword evidence="2" id="KW-0396">Initiation factor</keyword>
<evidence type="ECO:0000256" key="3">
    <source>
        <dbReference type="ARBA" id="ARBA00022917"/>
    </source>
</evidence>
<feature type="compositionally biased region" description="Basic and acidic residues" evidence="4">
    <location>
        <begin position="183"/>
        <end position="193"/>
    </location>
</feature>
<dbReference type="PANTHER" id="PTHR13937:SF0">
    <property type="entry name" value="EUKARYOTIC TRANSLATION INITIATION FACTOR 3 SUBUNIT C-RELATED"/>
    <property type="match status" value="1"/>
</dbReference>
<keyword evidence="7" id="KW-1185">Reference proteome</keyword>
<dbReference type="GO" id="GO:0005852">
    <property type="term" value="C:eukaryotic translation initiation factor 3 complex"/>
    <property type="evidence" value="ECO:0007669"/>
    <property type="project" value="InterPro"/>
</dbReference>
<dbReference type="Pfam" id="PF05470">
    <property type="entry name" value="eIF-3c_N"/>
    <property type="match status" value="1"/>
</dbReference>
<dbReference type="PANTHER" id="PTHR13937">
    <property type="entry name" value="EUKARYOTIC TRANSLATION INITATION FACTOR 3, SUBUNIT 8 EIF3S8 -RELATED"/>
    <property type="match status" value="1"/>
</dbReference>
<evidence type="ECO:0000256" key="4">
    <source>
        <dbReference type="SAM" id="MobiDB-lite"/>
    </source>
</evidence>
<evidence type="ECO:0000259" key="5">
    <source>
        <dbReference type="Pfam" id="PF05470"/>
    </source>
</evidence>
<reference evidence="6" key="2">
    <citation type="submission" date="2021-12" db="EMBL/GenBank/DDBJ databases">
        <title>Resequencing data analysis of finger millet.</title>
        <authorList>
            <person name="Hatakeyama M."/>
            <person name="Aluri S."/>
            <person name="Balachadran M.T."/>
            <person name="Sivarajan S.R."/>
            <person name="Poveda L."/>
            <person name="Shimizu-Inatsugi R."/>
            <person name="Schlapbach R."/>
            <person name="Sreeman S.M."/>
            <person name="Shimizu K.K."/>
        </authorList>
    </citation>
    <scope>NUCLEOTIDE SEQUENCE</scope>
</reference>
<feature type="compositionally biased region" description="Acidic residues" evidence="4">
    <location>
        <begin position="169"/>
        <end position="182"/>
    </location>
</feature>
<evidence type="ECO:0000256" key="2">
    <source>
        <dbReference type="ARBA" id="ARBA00022540"/>
    </source>
</evidence>
<dbReference type="GO" id="GO:0003723">
    <property type="term" value="F:RNA binding"/>
    <property type="evidence" value="ECO:0007669"/>
    <property type="project" value="InterPro"/>
</dbReference>
<dbReference type="AlphaFoldDB" id="A0AAV5F0X0"/>
<evidence type="ECO:0000313" key="6">
    <source>
        <dbReference type="EMBL" id="GJN28282.1"/>
    </source>
</evidence>
<evidence type="ECO:0000313" key="7">
    <source>
        <dbReference type="Proteomes" id="UP001054889"/>
    </source>
</evidence>
<dbReference type="GO" id="GO:0031369">
    <property type="term" value="F:translation initiation factor binding"/>
    <property type="evidence" value="ECO:0007669"/>
    <property type="project" value="InterPro"/>
</dbReference>
<dbReference type="Proteomes" id="UP001054889">
    <property type="component" value="Unassembled WGS sequence"/>
</dbReference>
<comment type="caution">
    <text evidence="6">The sequence shown here is derived from an EMBL/GenBank/DDBJ whole genome shotgun (WGS) entry which is preliminary data.</text>
</comment>
<proteinExistence type="predicted"/>
<evidence type="ECO:0000256" key="1">
    <source>
        <dbReference type="ARBA" id="ARBA00022490"/>
    </source>
</evidence>
<dbReference type="InterPro" id="IPR027516">
    <property type="entry name" value="EIF3C"/>
</dbReference>